<evidence type="ECO:0000313" key="22">
    <source>
        <dbReference type="Proteomes" id="UP000014012"/>
    </source>
</evidence>
<evidence type="ECO:0000256" key="14">
    <source>
        <dbReference type="RuleBase" id="RU004447"/>
    </source>
</evidence>
<dbReference type="AlphaFoldDB" id="R8AN55"/>
<feature type="domain" description="Peptidase M16 middle/third" evidence="19">
    <location>
        <begin position="406"/>
        <end position="684"/>
    </location>
</feature>
<evidence type="ECO:0000256" key="1">
    <source>
        <dbReference type="ARBA" id="ARBA00001947"/>
    </source>
</evidence>
<dbReference type="NCBIfam" id="NF011681">
    <property type="entry name" value="PRK15101.1"/>
    <property type="match status" value="1"/>
</dbReference>
<dbReference type="HOGENOM" id="CLU_004639_1_3_6"/>
<evidence type="ECO:0000259" key="17">
    <source>
        <dbReference type="Pfam" id="PF00675"/>
    </source>
</evidence>
<feature type="domain" description="Peptidase M16 C-terminal" evidence="18">
    <location>
        <begin position="222"/>
        <end position="400"/>
    </location>
</feature>
<dbReference type="InterPro" id="IPR050626">
    <property type="entry name" value="Peptidase_M16"/>
</dbReference>
<keyword evidence="7" id="KW-0479">Metal-binding</keyword>
<dbReference type="PROSITE" id="PS00143">
    <property type="entry name" value="INSULINASE"/>
    <property type="match status" value="1"/>
</dbReference>
<evidence type="ECO:0000256" key="9">
    <source>
        <dbReference type="ARBA" id="ARBA00022833"/>
    </source>
</evidence>
<evidence type="ECO:0000256" key="7">
    <source>
        <dbReference type="ARBA" id="ARBA00022723"/>
    </source>
</evidence>
<evidence type="ECO:0000256" key="15">
    <source>
        <dbReference type="SAM" id="MobiDB-lite"/>
    </source>
</evidence>
<feature type="domain" description="Peptidase M16 N-terminal" evidence="17">
    <location>
        <begin position="61"/>
        <end position="197"/>
    </location>
</feature>
<dbReference type="Pfam" id="PF05193">
    <property type="entry name" value="Peptidase_M16_C"/>
    <property type="match status" value="1"/>
</dbReference>
<evidence type="ECO:0000256" key="10">
    <source>
        <dbReference type="ARBA" id="ARBA00023049"/>
    </source>
</evidence>
<dbReference type="InterPro" id="IPR032632">
    <property type="entry name" value="Peptidase_M16_M"/>
</dbReference>
<comment type="function">
    <text evidence="2">Endopeptidase that degrades small peptides of less than 7 kDa, such as glucagon and insulin.</text>
</comment>
<dbReference type="Gene3D" id="3.30.830.10">
    <property type="entry name" value="Metalloenzyme, LuxS/M16 peptidase-like"/>
    <property type="match status" value="4"/>
</dbReference>
<dbReference type="STRING" id="703.SAMEA2665130_02427"/>
<keyword evidence="16" id="KW-0732">Signal</keyword>
<dbReference type="InterPro" id="IPR054734">
    <property type="entry name" value="PqqF-like_C_4"/>
</dbReference>
<keyword evidence="6 21" id="KW-0645">Protease</keyword>
<comment type="cofactor">
    <cofactor evidence="1">
        <name>Zn(2+)</name>
        <dbReference type="ChEBI" id="CHEBI:29105"/>
    </cofactor>
</comment>
<evidence type="ECO:0000256" key="6">
    <source>
        <dbReference type="ARBA" id="ARBA00022670"/>
    </source>
</evidence>
<dbReference type="SUPFAM" id="SSF63411">
    <property type="entry name" value="LuxS/MPP-like metallohydrolase"/>
    <property type="match status" value="4"/>
</dbReference>
<dbReference type="Pfam" id="PF00675">
    <property type="entry name" value="Peptidase_M16"/>
    <property type="match status" value="1"/>
</dbReference>
<evidence type="ECO:0000256" key="8">
    <source>
        <dbReference type="ARBA" id="ARBA00022801"/>
    </source>
</evidence>
<dbReference type="InterPro" id="IPR011765">
    <property type="entry name" value="Pept_M16_N"/>
</dbReference>
<protein>
    <recommendedName>
        <fullName evidence="5">Protease 3</fullName>
        <ecNumber evidence="4">3.4.24.55</ecNumber>
    </recommendedName>
    <alternativeName>
        <fullName evidence="13">Pitrilysin</fullName>
    </alternativeName>
    <alternativeName>
        <fullName evidence="12">Protease III</fullName>
    </alternativeName>
    <alternativeName>
        <fullName evidence="11">Protease pi</fullName>
    </alternativeName>
</protein>
<feature type="domain" description="Coenzyme PQQ synthesis protein F-like C-terminal lobe" evidence="20">
    <location>
        <begin position="785"/>
        <end position="883"/>
    </location>
</feature>
<dbReference type="FunFam" id="3.30.830.10:FF:000012">
    <property type="entry name" value="Protease 3"/>
    <property type="match status" value="1"/>
</dbReference>
<reference evidence="21 22" key="1">
    <citation type="journal article" date="2013" name="Genome Announc.">
        <title>Genome Sequence of Plesiomonas shigelloides Strain 302-73 (Serotype O1).</title>
        <authorList>
            <person name="Pique N."/>
            <person name="Aquilini E."/>
            <person name="Alioto T."/>
            <person name="Minana-Galbis D."/>
            <person name="Tomas J.M."/>
        </authorList>
    </citation>
    <scope>NUCLEOTIDE SEQUENCE [LARGE SCALE GENOMIC DNA]</scope>
    <source>
        <strain evidence="21 22">302-73</strain>
    </source>
</reference>
<evidence type="ECO:0000256" key="12">
    <source>
        <dbReference type="ARBA" id="ARBA00031184"/>
    </source>
</evidence>
<evidence type="ECO:0000313" key="21">
    <source>
        <dbReference type="EMBL" id="EON87779.1"/>
    </source>
</evidence>
<evidence type="ECO:0000259" key="19">
    <source>
        <dbReference type="Pfam" id="PF16187"/>
    </source>
</evidence>
<evidence type="ECO:0000256" key="16">
    <source>
        <dbReference type="SAM" id="SignalP"/>
    </source>
</evidence>
<dbReference type="Pfam" id="PF22456">
    <property type="entry name" value="PqqF-like_C_4"/>
    <property type="match status" value="1"/>
</dbReference>
<keyword evidence="10" id="KW-0482">Metalloprotease</keyword>
<dbReference type="EMBL" id="AQQO01000358">
    <property type="protein sequence ID" value="EON87779.1"/>
    <property type="molecule type" value="Genomic_DNA"/>
</dbReference>
<dbReference type="Pfam" id="PF16187">
    <property type="entry name" value="Peptidase_M16_M"/>
    <property type="match status" value="1"/>
</dbReference>
<dbReference type="GO" id="GO:0004222">
    <property type="term" value="F:metalloendopeptidase activity"/>
    <property type="evidence" value="ECO:0007669"/>
    <property type="project" value="UniProtKB-EC"/>
</dbReference>
<sequence>MRQLNQPWRWKMWVWSLLVCLPLLWSQQSLAAWQVLPEPVQKSERDSREYQPIRLDNGMTVLLVSDPKATKSLAAVTLPVGSMDDPNSQLGLAHYLEHMILMGSKKYPEADGFSLFLNKNGGSHNASTAPYRTSYYLEVENSAFDPAVDRLADALAEPLLDAKNGDKERHAVNAELVMARSRDGMRMAGVDSETLNPKHPTARFSGGNLETLSDKPNSKLHAELRKFYQRYYSANIMQAVLYSNQPLEQMAKLADASFGRIADHKINAPQVTVPLTTEKEEGIILHYVPVQPIKALRIDFTIPNDSAAFRNKVNTYIGYMLDNRSPGTLADWLLRQGLADGIQSNADPMLARNAGTFSIYISLTDKGLAHRDEIVASVFRYLRELEQKGIQKSYFDEIADVLMLDFRYQSITRDMSYVEDLSDNMLRVPVQNVLNSGVLADQFDPNAIRERLASMTPQHARIWYISPQEPHNKKAYFVNAPYSVSRITPEQFTLWQQQGAALNLKLPALNPYIPDDFSLQKPVKTDNGQPVAVIAKNDLQAWLAPSQYFADEPKGVVTLDLRNPQADNSARHQVLFALTDYLASLSLDELSYQAAIGGISFNSGNDNGLQVSASGFTQHLPKLMLALLQGYRDFNPTAAQLAQAKAWYRDRLDSVEKMRAYQQAVQPLQSLSAVPYFERSERLALLDSITLDELLQYRQQLLQQSTPALLAVGNFSEEQVKNLATQIKSQLQTQGKQPWYGETVVVSRAHHGYLARRISASDSALAALYVPTGYSERDSQAQAALLGQILQPLFFNQLRTKEQLGYAVFSYAMPVGRQWGLNFVLQTPEKTPAYLFERYQAFFKQADARLQSMPAEEFAQFKNALLNELRQPPQTLDEEAQRLSGDFSRGNAAFNGRAQLIAALEKLTQSQVYSFYHNAVMRGTGLSLLSQVQGGKGKEGFAHPAEWSAEASVSALQQALDKISNSAAH</sequence>
<accession>R8AN55</accession>
<keyword evidence="8" id="KW-0378">Hydrolase</keyword>
<proteinExistence type="inferred from homology"/>
<dbReference type="InterPro" id="IPR007863">
    <property type="entry name" value="Peptidase_M16_C"/>
</dbReference>
<dbReference type="GO" id="GO:0005737">
    <property type="term" value="C:cytoplasm"/>
    <property type="evidence" value="ECO:0007669"/>
    <property type="project" value="UniProtKB-ARBA"/>
</dbReference>
<evidence type="ECO:0000256" key="13">
    <source>
        <dbReference type="ARBA" id="ARBA00033450"/>
    </source>
</evidence>
<dbReference type="Proteomes" id="UP000014012">
    <property type="component" value="Unassembled WGS sequence"/>
</dbReference>
<comment type="caution">
    <text evidence="21">The sequence shown here is derived from an EMBL/GenBank/DDBJ whole genome shotgun (WGS) entry which is preliminary data.</text>
</comment>
<dbReference type="GO" id="GO:0006508">
    <property type="term" value="P:proteolysis"/>
    <property type="evidence" value="ECO:0007669"/>
    <property type="project" value="UniProtKB-KW"/>
</dbReference>
<dbReference type="InterPro" id="IPR001431">
    <property type="entry name" value="Pept_M16_Zn_BS"/>
</dbReference>
<keyword evidence="9" id="KW-0862">Zinc</keyword>
<evidence type="ECO:0000256" key="11">
    <source>
        <dbReference type="ARBA" id="ARBA00029597"/>
    </source>
</evidence>
<evidence type="ECO:0000256" key="5">
    <source>
        <dbReference type="ARBA" id="ARBA00017565"/>
    </source>
</evidence>
<name>R8AN55_PLESH</name>
<evidence type="ECO:0000256" key="2">
    <source>
        <dbReference type="ARBA" id="ARBA00002184"/>
    </source>
</evidence>
<dbReference type="PANTHER" id="PTHR43690:SF18">
    <property type="entry name" value="INSULIN-DEGRADING ENZYME-RELATED"/>
    <property type="match status" value="1"/>
</dbReference>
<dbReference type="EC" id="3.4.24.55" evidence="4"/>
<evidence type="ECO:0000259" key="20">
    <source>
        <dbReference type="Pfam" id="PF22456"/>
    </source>
</evidence>
<dbReference type="GO" id="GO:0046872">
    <property type="term" value="F:metal ion binding"/>
    <property type="evidence" value="ECO:0007669"/>
    <property type="project" value="UniProtKB-KW"/>
</dbReference>
<dbReference type="PANTHER" id="PTHR43690">
    <property type="entry name" value="NARDILYSIN"/>
    <property type="match status" value="1"/>
</dbReference>
<comment type="similarity">
    <text evidence="3 14">Belongs to the peptidase M16 family.</text>
</comment>
<organism evidence="21 22">
    <name type="scientific">Plesiomonas shigelloides 302-73</name>
    <dbReference type="NCBI Taxonomy" id="1315976"/>
    <lineage>
        <taxon>Bacteria</taxon>
        <taxon>Pseudomonadati</taxon>
        <taxon>Pseudomonadota</taxon>
        <taxon>Gammaproteobacteria</taxon>
        <taxon>Enterobacterales</taxon>
        <taxon>Enterobacteriaceae</taxon>
        <taxon>Plesiomonas</taxon>
    </lineage>
</organism>
<keyword evidence="22" id="KW-1185">Reference proteome</keyword>
<gene>
    <name evidence="21" type="ORF">PLESHI_14176</name>
</gene>
<evidence type="ECO:0000256" key="4">
    <source>
        <dbReference type="ARBA" id="ARBA00012449"/>
    </source>
</evidence>
<dbReference type="MEROPS" id="M16.001"/>
<dbReference type="InterPro" id="IPR011249">
    <property type="entry name" value="Metalloenz_LuxS/M16"/>
</dbReference>
<evidence type="ECO:0000256" key="3">
    <source>
        <dbReference type="ARBA" id="ARBA00007261"/>
    </source>
</evidence>
<feature type="chain" id="PRO_5004451932" description="Protease 3" evidence="16">
    <location>
        <begin position="32"/>
        <end position="969"/>
    </location>
</feature>
<feature type="signal peptide" evidence="16">
    <location>
        <begin position="1"/>
        <end position="31"/>
    </location>
</feature>
<feature type="region of interest" description="Disordered" evidence="15">
    <location>
        <begin position="190"/>
        <end position="212"/>
    </location>
</feature>
<evidence type="ECO:0000259" key="18">
    <source>
        <dbReference type="Pfam" id="PF05193"/>
    </source>
</evidence>
<dbReference type="PATRIC" id="fig|1315976.3.peg.2710"/>